<organism evidence="2 3">
    <name type="scientific">Amborella trichopoda</name>
    <dbReference type="NCBI Taxonomy" id="13333"/>
    <lineage>
        <taxon>Eukaryota</taxon>
        <taxon>Viridiplantae</taxon>
        <taxon>Streptophyta</taxon>
        <taxon>Embryophyta</taxon>
        <taxon>Tracheophyta</taxon>
        <taxon>Spermatophyta</taxon>
        <taxon>Magnoliopsida</taxon>
        <taxon>Amborellales</taxon>
        <taxon>Amborellaceae</taxon>
        <taxon>Amborella</taxon>
    </lineage>
</organism>
<sequence length="86" mass="9864">MIFLCEKDHSISLYPYAPNKGKHRCSLEELHQFEQRGEKVLEDIRNGWRGNPVPSKVAQDGGPEGLSKLERQTLDSRQSDEHHCCC</sequence>
<dbReference type="Proteomes" id="UP000017836">
    <property type="component" value="Unassembled WGS sequence"/>
</dbReference>
<feature type="compositionally biased region" description="Basic and acidic residues" evidence="1">
    <location>
        <begin position="67"/>
        <end position="86"/>
    </location>
</feature>
<dbReference type="AlphaFoldDB" id="W1P5L5"/>
<keyword evidence="3" id="KW-1185">Reference proteome</keyword>
<name>W1P5L5_AMBTC</name>
<evidence type="ECO:0000313" key="2">
    <source>
        <dbReference type="EMBL" id="ERN02245.1"/>
    </source>
</evidence>
<reference evidence="3" key="1">
    <citation type="journal article" date="2013" name="Science">
        <title>The Amborella genome and the evolution of flowering plants.</title>
        <authorList>
            <consortium name="Amborella Genome Project"/>
        </authorList>
    </citation>
    <scope>NUCLEOTIDE SEQUENCE [LARGE SCALE GENOMIC DNA]</scope>
</reference>
<dbReference type="EMBL" id="KI394661">
    <property type="protein sequence ID" value="ERN02245.1"/>
    <property type="molecule type" value="Genomic_DNA"/>
</dbReference>
<dbReference type="HOGENOM" id="CLU_2500929_0_0_1"/>
<evidence type="ECO:0000256" key="1">
    <source>
        <dbReference type="SAM" id="MobiDB-lite"/>
    </source>
</evidence>
<gene>
    <name evidence="2" type="ORF">AMTR_s00045p00226350</name>
</gene>
<evidence type="ECO:0000313" key="3">
    <source>
        <dbReference type="Proteomes" id="UP000017836"/>
    </source>
</evidence>
<protein>
    <submittedName>
        <fullName evidence="2">Uncharacterized protein</fullName>
    </submittedName>
</protein>
<dbReference type="Gramene" id="ERN02245">
    <property type="protein sequence ID" value="ERN02245"/>
    <property type="gene ID" value="AMTR_s00045p00226350"/>
</dbReference>
<feature type="region of interest" description="Disordered" evidence="1">
    <location>
        <begin position="46"/>
        <end position="86"/>
    </location>
</feature>
<accession>W1P5L5</accession>
<proteinExistence type="predicted"/>